<proteinExistence type="predicted"/>
<organism evidence="1 2">
    <name type="scientific">Novipirellula rosea</name>
    <dbReference type="NCBI Taxonomy" id="1031540"/>
    <lineage>
        <taxon>Bacteria</taxon>
        <taxon>Pseudomonadati</taxon>
        <taxon>Planctomycetota</taxon>
        <taxon>Planctomycetia</taxon>
        <taxon>Pirellulales</taxon>
        <taxon>Pirellulaceae</taxon>
        <taxon>Novipirellula</taxon>
    </lineage>
</organism>
<evidence type="ECO:0000313" key="2">
    <source>
        <dbReference type="Proteomes" id="UP001500840"/>
    </source>
</evidence>
<protein>
    <recommendedName>
        <fullName evidence="3">RiboL-PSP-HEPN domain-containing protein</fullName>
    </recommendedName>
</protein>
<reference evidence="2" key="1">
    <citation type="journal article" date="2019" name="Int. J. Syst. Evol. Microbiol.">
        <title>The Global Catalogue of Microorganisms (GCM) 10K type strain sequencing project: providing services to taxonomists for standard genome sequencing and annotation.</title>
        <authorList>
            <consortium name="The Broad Institute Genomics Platform"/>
            <consortium name="The Broad Institute Genome Sequencing Center for Infectious Disease"/>
            <person name="Wu L."/>
            <person name="Ma J."/>
        </authorList>
    </citation>
    <scope>NUCLEOTIDE SEQUENCE [LARGE SCALE GENOMIC DNA]</scope>
    <source>
        <strain evidence="2">JCM 17759</strain>
    </source>
</reference>
<keyword evidence="2" id="KW-1185">Reference proteome</keyword>
<gene>
    <name evidence="1" type="ORF">GCM10023156_02190</name>
</gene>
<name>A0ABP8M5I2_9BACT</name>
<evidence type="ECO:0008006" key="3">
    <source>
        <dbReference type="Google" id="ProtNLM"/>
    </source>
</evidence>
<dbReference type="Proteomes" id="UP001500840">
    <property type="component" value="Unassembled WGS sequence"/>
</dbReference>
<evidence type="ECO:0000313" key="1">
    <source>
        <dbReference type="EMBL" id="GAA4444176.1"/>
    </source>
</evidence>
<sequence length="265" mass="29633">MTQKRLRGIVGHYSKAGYLFQLAQRLAPGLDQDEKQLKEHGYSPAHNAKELAAVIESVFCEQYSVLDCCRAVLCGVFPSHGGIRKSTRGTFQKAFNGEIDEKVPVAIREALAKTKDWYFDLLKLRDEITHSNVGSCHRQDKSDCVTYMHDGLGSPGKSLVIENVMGVIKNYFDVINELLGAVFHELNRTLNDEPIEQMCGIFGGRFYQRVVRPSEAIDTNGGVCKSYKWFDLEENPDCPLKDSCRAYSRAKSDGAANEPTDADDQ</sequence>
<comment type="caution">
    <text evidence="1">The sequence shown here is derived from an EMBL/GenBank/DDBJ whole genome shotgun (WGS) entry which is preliminary data.</text>
</comment>
<dbReference type="EMBL" id="BAABGA010000006">
    <property type="protein sequence ID" value="GAA4444176.1"/>
    <property type="molecule type" value="Genomic_DNA"/>
</dbReference>
<accession>A0ABP8M5I2</accession>